<dbReference type="EMBL" id="CP108110">
    <property type="protein sequence ID" value="WUQ87883.1"/>
    <property type="molecule type" value="Genomic_DNA"/>
</dbReference>
<dbReference type="RefSeq" id="WP_328958438.1">
    <property type="nucleotide sequence ID" value="NZ_CP108110.1"/>
</dbReference>
<name>A0ABZ1U9M8_9ACTN</name>
<proteinExistence type="predicted"/>
<organism evidence="3 4">
    <name type="scientific">Kitasatospora purpeofusca</name>
    <dbReference type="NCBI Taxonomy" id="67352"/>
    <lineage>
        <taxon>Bacteria</taxon>
        <taxon>Bacillati</taxon>
        <taxon>Actinomycetota</taxon>
        <taxon>Actinomycetes</taxon>
        <taxon>Kitasatosporales</taxon>
        <taxon>Streptomycetaceae</taxon>
        <taxon>Kitasatospora</taxon>
    </lineage>
</organism>
<keyword evidence="4" id="KW-1185">Reference proteome</keyword>
<feature type="domain" description="ATP-grasp" evidence="2">
    <location>
        <begin position="180"/>
        <end position="394"/>
    </location>
</feature>
<dbReference type="Proteomes" id="UP001432222">
    <property type="component" value="Chromosome"/>
</dbReference>
<reference evidence="3" key="1">
    <citation type="submission" date="2022-10" db="EMBL/GenBank/DDBJ databases">
        <title>The complete genomes of actinobacterial strains from the NBC collection.</title>
        <authorList>
            <person name="Joergensen T.S."/>
            <person name="Alvarez Arevalo M."/>
            <person name="Sterndorff E.B."/>
            <person name="Faurdal D."/>
            <person name="Vuksanovic O."/>
            <person name="Mourched A.-S."/>
            <person name="Charusanti P."/>
            <person name="Shaw S."/>
            <person name="Blin K."/>
            <person name="Weber T."/>
        </authorList>
    </citation>
    <scope>NUCLEOTIDE SEQUENCE</scope>
    <source>
        <strain evidence="3">NBC_00222</strain>
    </source>
</reference>
<dbReference type="SUPFAM" id="SSF56059">
    <property type="entry name" value="Glutathione synthetase ATP-binding domain-like"/>
    <property type="match status" value="1"/>
</dbReference>
<evidence type="ECO:0000313" key="3">
    <source>
        <dbReference type="EMBL" id="WUQ87883.1"/>
    </source>
</evidence>
<gene>
    <name evidence="3" type="ORF">OHA16_35830</name>
</gene>
<evidence type="ECO:0000313" key="4">
    <source>
        <dbReference type="Proteomes" id="UP001432222"/>
    </source>
</evidence>
<dbReference type="PROSITE" id="PS50975">
    <property type="entry name" value="ATP_GRASP"/>
    <property type="match status" value="1"/>
</dbReference>
<keyword evidence="1" id="KW-0547">Nucleotide-binding</keyword>
<evidence type="ECO:0000259" key="2">
    <source>
        <dbReference type="PROSITE" id="PS50975"/>
    </source>
</evidence>
<evidence type="ECO:0000256" key="1">
    <source>
        <dbReference type="PROSITE-ProRule" id="PRU00409"/>
    </source>
</evidence>
<dbReference type="InterPro" id="IPR011761">
    <property type="entry name" value="ATP-grasp"/>
</dbReference>
<protein>
    <recommendedName>
        <fullName evidence="2">ATP-grasp domain-containing protein</fullName>
    </recommendedName>
</protein>
<accession>A0ABZ1U9M8</accession>
<keyword evidence="1" id="KW-0067">ATP-binding</keyword>
<sequence length="474" mass="49916">MDGWVGAWTGGRRAVHVGNVADFNEQFFLEPSSRGRFSVGRLITGRFPAGGSATEPSATGPSAAERRADRLRRSHHYAGLAVGYSPDPAALVLPAEVDRAWIDWLARELDWGQVELFDGVAPGGTVAEALAARPALAERLATGPGPVLFWGRTPDRGEGPELAAVRRYEAKDAAHGLFTALAPDHPGVRVPRQEPADGHRAAARRLAARAARGRTTVIKSPHGVGGYGTVVIAPEELSAAGGARALLRRLVREDALPPGGPLLLEEYVDAGPAGTGRLRDLTFDAVIGADGRVHPVGVGEMAVDGTRYQGVTVGPGVVPPGAAATAERFGLAVGERLAEAGHRGWYDVDFVTDRERRLAPTEANLRLTGPAIAFVLRHRLDEVRGPGHLVRTLDAMPLGARLSQEALHGHLDRLRPACARLGATLLPLIVTAGHEPEPAVGLALAARSVEALDAAQALLGAAHHALGRMFEALR</sequence>